<dbReference type="EMBL" id="CP126211">
    <property type="protein sequence ID" value="WIA12879.1"/>
    <property type="molecule type" value="Genomic_DNA"/>
</dbReference>
<dbReference type="PANTHER" id="PTHR15830">
    <property type="entry name" value="TELOMERE LENGTH REGULATION PROTEIN TEL2 FAMILY MEMBER"/>
    <property type="match status" value="1"/>
</dbReference>
<reference evidence="2 3" key="1">
    <citation type="submission" date="2023-05" db="EMBL/GenBank/DDBJ databases">
        <title>A 100% complete, gapless, phased diploid assembly of the Scenedesmus obliquus UTEX 3031 genome.</title>
        <authorList>
            <person name="Biondi T.C."/>
            <person name="Hanschen E.R."/>
            <person name="Kwon T."/>
            <person name="Eng W."/>
            <person name="Kruse C.P.S."/>
            <person name="Koehler S.I."/>
            <person name="Kunde Y."/>
            <person name="Gleasner C.D."/>
            <person name="You Mak K.T."/>
            <person name="Polle J."/>
            <person name="Hovde B.T."/>
            <person name="Starkenburg S.R."/>
        </authorList>
    </citation>
    <scope>NUCLEOTIDE SEQUENCE [LARGE SCALE GENOMIC DNA]</scope>
    <source>
        <strain evidence="2 3">DOE0152z</strain>
    </source>
</reference>
<feature type="region of interest" description="Disordered" evidence="1">
    <location>
        <begin position="39"/>
        <end position="168"/>
    </location>
</feature>
<evidence type="ECO:0000313" key="3">
    <source>
        <dbReference type="Proteomes" id="UP001244341"/>
    </source>
</evidence>
<feature type="compositionally biased region" description="Low complexity" evidence="1">
    <location>
        <begin position="386"/>
        <end position="395"/>
    </location>
</feature>
<evidence type="ECO:0008006" key="4">
    <source>
        <dbReference type="Google" id="ProtNLM"/>
    </source>
</evidence>
<dbReference type="PANTHER" id="PTHR15830:SF10">
    <property type="entry name" value="TELOMERE LENGTH REGULATION PROTEIN TEL2 HOMOLOG"/>
    <property type="match status" value="1"/>
</dbReference>
<evidence type="ECO:0000313" key="2">
    <source>
        <dbReference type="EMBL" id="WIA12879.1"/>
    </source>
</evidence>
<organism evidence="2 3">
    <name type="scientific">Tetradesmus obliquus</name>
    <name type="common">Green alga</name>
    <name type="synonym">Acutodesmus obliquus</name>
    <dbReference type="NCBI Taxonomy" id="3088"/>
    <lineage>
        <taxon>Eukaryota</taxon>
        <taxon>Viridiplantae</taxon>
        <taxon>Chlorophyta</taxon>
        <taxon>core chlorophytes</taxon>
        <taxon>Chlorophyceae</taxon>
        <taxon>CS clade</taxon>
        <taxon>Sphaeropleales</taxon>
        <taxon>Scenedesmaceae</taxon>
        <taxon>Tetradesmus</taxon>
    </lineage>
</organism>
<feature type="region of interest" description="Disordered" evidence="1">
    <location>
        <begin position="377"/>
        <end position="400"/>
    </location>
</feature>
<protein>
    <recommendedName>
        <fullName evidence="4">Telomere length regulation protein conserved domain-containing protein</fullName>
    </recommendedName>
</protein>
<evidence type="ECO:0000256" key="1">
    <source>
        <dbReference type="SAM" id="MobiDB-lite"/>
    </source>
</evidence>
<proteinExistence type="predicted"/>
<name>A0ABY8TUS2_TETOB</name>
<feature type="compositionally biased region" description="Low complexity" evidence="1">
    <location>
        <begin position="76"/>
        <end position="104"/>
    </location>
</feature>
<gene>
    <name evidence="2" type="ORF">OEZ85_006500</name>
</gene>
<dbReference type="Proteomes" id="UP001244341">
    <property type="component" value="Chromosome 4b"/>
</dbReference>
<feature type="compositionally biased region" description="Acidic residues" evidence="1">
    <location>
        <begin position="105"/>
        <end position="115"/>
    </location>
</feature>
<dbReference type="InterPro" id="IPR051970">
    <property type="entry name" value="TEL2_Regulation"/>
</dbReference>
<keyword evidence="3" id="KW-1185">Reference proteome</keyword>
<accession>A0ABY8TUS2</accession>
<sequence>MRLASPSPSIRAQAMRVGHGFAAKLDPAKPLFEEAGELPLLPDELWPGALDQQQQQQQQQHGDWSVQDDKVGNGHATASGEAASAEVAASSSKFGALQRLQEAALEADSDDEEDASTAAAAGRGLHGPQQQQQNGLKHHTTQHSIGASDADGADDDDDSASDAGSEGSASSLVAFDLAEEPAADAWWGPDGLGLPEGKQLSLRGLAAALRKQDDVNGALEALRRVEECDVRKHGVDLFGRDSLLLGRLLTVLGAFVEAAAATPAALPLSAGLLELVKAPQVSGHKEVFVRRAALVAASQVVRHLPPARLAGALVGRQQDAQDAVLVERLQWLTSWAQAVAAGDVDEHCRVLAAGCVAWHVELAEGAMAALEHLPQTEGPSLSTVARPGSRGSSRGLGQGVDIKVPSLQDRLVLQ</sequence>
<feature type="compositionally biased region" description="Acidic residues" evidence="1">
    <location>
        <begin position="151"/>
        <end position="160"/>
    </location>
</feature>